<dbReference type="AlphaFoldDB" id="A0A3N0V6E1"/>
<proteinExistence type="predicted"/>
<dbReference type="PROSITE" id="PS50206">
    <property type="entry name" value="RHODANESE_3"/>
    <property type="match status" value="1"/>
</dbReference>
<feature type="transmembrane region" description="Helical" evidence="6">
    <location>
        <begin position="174"/>
        <end position="192"/>
    </location>
</feature>
<gene>
    <name evidence="8" type="ORF">ED236_01415</name>
</gene>
<dbReference type="InterPro" id="IPR032816">
    <property type="entry name" value="VTT_dom"/>
</dbReference>
<keyword evidence="5 6" id="KW-0472">Membrane</keyword>
<sequence length="313" mass="33925">MNEFLQLLEQFGLIIVFLNVFLEQIGLPIPAYPMLLVTGAMASTADFSAAGLLCTAMLGALLADMFWFFAGRRIGRRVLGKLCRISLSPDSCVRQTESLYLKVGPSSLLFCKFVPGFASIAGALAGALGTRLWVFILFDALGAAIWAGSAILLGSVFDTAINELLDMLVAMGKWGAMLLGLALAVFIARKWWERYRFLKELRMARISVSALNEMIEGGMNPVIIDTRSALQAEEGWIPGARFIGVDQLDQLGEDIDPEQHIILYCSCPNEVTAAKVAKAFMNNGYYKVRPLAGGIDAWAAAGYAVARKAPVAS</sequence>
<comment type="subcellular location">
    <subcellularLocation>
        <location evidence="1">Cell membrane</location>
        <topology evidence="1">Multi-pass membrane protein</topology>
    </subcellularLocation>
</comment>
<dbReference type="Pfam" id="PF00581">
    <property type="entry name" value="Rhodanese"/>
    <property type="match status" value="1"/>
</dbReference>
<dbReference type="SUPFAM" id="SSF52821">
    <property type="entry name" value="Rhodanese/Cell cycle control phosphatase"/>
    <property type="match status" value="1"/>
</dbReference>
<protein>
    <submittedName>
        <fullName evidence="8">Sulfurtransferase</fullName>
    </submittedName>
</protein>
<evidence type="ECO:0000256" key="5">
    <source>
        <dbReference type="ARBA" id="ARBA00023136"/>
    </source>
</evidence>
<comment type="caution">
    <text evidence="8">The sequence shown here is derived from an EMBL/GenBank/DDBJ whole genome shotgun (WGS) entry which is preliminary data.</text>
</comment>
<keyword evidence="4 6" id="KW-1133">Transmembrane helix</keyword>
<evidence type="ECO:0000313" key="9">
    <source>
        <dbReference type="Proteomes" id="UP000275137"/>
    </source>
</evidence>
<evidence type="ECO:0000256" key="1">
    <source>
        <dbReference type="ARBA" id="ARBA00004651"/>
    </source>
</evidence>
<feature type="domain" description="Rhodanese" evidence="7">
    <location>
        <begin position="217"/>
        <end position="307"/>
    </location>
</feature>
<feature type="transmembrane region" description="Helical" evidence="6">
    <location>
        <begin position="47"/>
        <end position="69"/>
    </location>
</feature>
<keyword evidence="8" id="KW-0808">Transferase</keyword>
<keyword evidence="3 6" id="KW-0812">Transmembrane</keyword>
<dbReference type="Proteomes" id="UP000275137">
    <property type="component" value="Unassembled WGS sequence"/>
</dbReference>
<name>A0A3N0V6E1_9PROT</name>
<dbReference type="EMBL" id="RJVP01000001">
    <property type="protein sequence ID" value="ROH88161.1"/>
    <property type="molecule type" value="Genomic_DNA"/>
</dbReference>
<organism evidence="8 9">
    <name type="scientific">Pseudomethylobacillus aquaticus</name>
    <dbReference type="NCBI Taxonomy" id="2676064"/>
    <lineage>
        <taxon>Bacteria</taxon>
        <taxon>Pseudomonadati</taxon>
        <taxon>Pseudomonadota</taxon>
        <taxon>Betaproteobacteria</taxon>
        <taxon>Nitrosomonadales</taxon>
        <taxon>Methylophilaceae</taxon>
        <taxon>Pseudomethylobacillus</taxon>
    </lineage>
</organism>
<feature type="transmembrane region" description="Helical" evidence="6">
    <location>
        <begin position="7"/>
        <end position="27"/>
    </location>
</feature>
<dbReference type="PANTHER" id="PTHR42709">
    <property type="entry name" value="ALKALINE PHOSPHATASE LIKE PROTEIN"/>
    <property type="match status" value="1"/>
</dbReference>
<dbReference type="SMART" id="SM00450">
    <property type="entry name" value="RHOD"/>
    <property type="match status" value="1"/>
</dbReference>
<dbReference type="GO" id="GO:0016740">
    <property type="term" value="F:transferase activity"/>
    <property type="evidence" value="ECO:0007669"/>
    <property type="project" value="UniProtKB-KW"/>
</dbReference>
<dbReference type="InterPro" id="IPR051311">
    <property type="entry name" value="DedA_domain"/>
</dbReference>
<evidence type="ECO:0000256" key="3">
    <source>
        <dbReference type="ARBA" id="ARBA00022692"/>
    </source>
</evidence>
<keyword evidence="2" id="KW-1003">Cell membrane</keyword>
<dbReference type="RefSeq" id="WP_123236155.1">
    <property type="nucleotide sequence ID" value="NZ_RJVP01000001.1"/>
</dbReference>
<dbReference type="InterPro" id="IPR036873">
    <property type="entry name" value="Rhodanese-like_dom_sf"/>
</dbReference>
<evidence type="ECO:0000259" key="7">
    <source>
        <dbReference type="PROSITE" id="PS50206"/>
    </source>
</evidence>
<dbReference type="Pfam" id="PF09335">
    <property type="entry name" value="VTT_dom"/>
    <property type="match status" value="1"/>
</dbReference>
<dbReference type="InterPro" id="IPR001763">
    <property type="entry name" value="Rhodanese-like_dom"/>
</dbReference>
<evidence type="ECO:0000256" key="2">
    <source>
        <dbReference type="ARBA" id="ARBA00022475"/>
    </source>
</evidence>
<keyword evidence="9" id="KW-1185">Reference proteome</keyword>
<evidence type="ECO:0000256" key="4">
    <source>
        <dbReference type="ARBA" id="ARBA00022989"/>
    </source>
</evidence>
<reference evidence="8 9" key="1">
    <citation type="submission" date="2018-10" db="EMBL/GenBank/DDBJ databases">
        <authorList>
            <person name="Chen W.-M."/>
        </authorList>
    </citation>
    <scope>NUCLEOTIDE SEQUENCE [LARGE SCALE GENOMIC DNA]</scope>
    <source>
        <strain evidence="8 9">H-5</strain>
    </source>
</reference>
<dbReference type="Gene3D" id="3.40.250.10">
    <property type="entry name" value="Rhodanese-like domain"/>
    <property type="match status" value="1"/>
</dbReference>
<evidence type="ECO:0000256" key="6">
    <source>
        <dbReference type="SAM" id="Phobius"/>
    </source>
</evidence>
<accession>A0A3N0V6E1</accession>
<dbReference type="PANTHER" id="PTHR42709:SF6">
    <property type="entry name" value="UNDECAPRENYL PHOSPHATE TRANSPORTER A"/>
    <property type="match status" value="1"/>
</dbReference>
<evidence type="ECO:0000313" key="8">
    <source>
        <dbReference type="EMBL" id="ROH88161.1"/>
    </source>
</evidence>
<dbReference type="GO" id="GO:0005886">
    <property type="term" value="C:plasma membrane"/>
    <property type="evidence" value="ECO:0007669"/>
    <property type="project" value="UniProtKB-SubCell"/>
</dbReference>
<feature type="transmembrane region" description="Helical" evidence="6">
    <location>
        <begin position="132"/>
        <end position="154"/>
    </location>
</feature>